<dbReference type="PROSITE" id="PS00383">
    <property type="entry name" value="TYR_PHOSPHATASE_1"/>
    <property type="match status" value="1"/>
</dbReference>
<gene>
    <name evidence="2" type="ORF">A6E14_05235</name>
</gene>
<evidence type="ECO:0000313" key="2">
    <source>
        <dbReference type="EMBL" id="OCH78278.1"/>
    </source>
</evidence>
<dbReference type="CDD" id="cd14505">
    <property type="entry name" value="CDKN3-like"/>
    <property type="match status" value="1"/>
</dbReference>
<dbReference type="SMART" id="SM00404">
    <property type="entry name" value="PTPc_motif"/>
    <property type="match status" value="1"/>
</dbReference>
<evidence type="ECO:0000313" key="3">
    <source>
        <dbReference type="Proteomes" id="UP000093173"/>
    </source>
</evidence>
<feature type="domain" description="Tyrosine specific protein phosphatases" evidence="1">
    <location>
        <begin position="88"/>
        <end position="159"/>
    </location>
</feature>
<dbReference type="InterPro" id="IPR016130">
    <property type="entry name" value="Tyr_Pase_AS"/>
</dbReference>
<dbReference type="InterPro" id="IPR003595">
    <property type="entry name" value="Tyr_Pase_cat"/>
</dbReference>
<dbReference type="RefSeq" id="WP_065576396.1">
    <property type="nucleotide sequence ID" value="NZ_JBNGCH010000279.1"/>
</dbReference>
<protein>
    <submittedName>
        <fullName evidence="2">Phosphatase</fullName>
    </submittedName>
</protein>
<comment type="caution">
    <text evidence="2">The sequence shown here is derived from an EMBL/GenBank/DDBJ whole genome shotgun (WGS) entry which is preliminary data.</text>
</comment>
<dbReference type="EMBL" id="MAJZ01000279">
    <property type="protein sequence ID" value="OCH78278.1"/>
    <property type="molecule type" value="Genomic_DNA"/>
</dbReference>
<name>A0A1B9R2A8_9VIBR</name>
<reference evidence="3" key="1">
    <citation type="submission" date="2016-06" db="EMBL/GenBank/DDBJ databases">
        <authorList>
            <person name="Hehemann J.-H."/>
            <person name="Arevalo P."/>
            <person name="Datta M.S."/>
            <person name="Polz M.F."/>
        </authorList>
    </citation>
    <scope>NUCLEOTIDE SEQUENCE [LARGE SCALE GENOMIC DNA]</scope>
    <source>
        <strain evidence="3">9CSC122</strain>
    </source>
</reference>
<organism evidence="2 3">
    <name type="scientific">Vibrio genomosp. F10</name>
    <dbReference type="NCBI Taxonomy" id="723171"/>
    <lineage>
        <taxon>Bacteria</taxon>
        <taxon>Pseudomonadati</taxon>
        <taxon>Pseudomonadota</taxon>
        <taxon>Gammaproteobacteria</taxon>
        <taxon>Vibrionales</taxon>
        <taxon>Vibrionaceae</taxon>
        <taxon>Vibrio</taxon>
    </lineage>
</organism>
<dbReference type="Gene3D" id="3.90.190.10">
    <property type="entry name" value="Protein tyrosine phosphatase superfamily"/>
    <property type="match status" value="1"/>
</dbReference>
<accession>A0A1B9R2A8</accession>
<dbReference type="AlphaFoldDB" id="A0A1B9R2A8"/>
<dbReference type="InterPro" id="IPR029021">
    <property type="entry name" value="Prot-tyrosine_phosphatase-like"/>
</dbReference>
<dbReference type="InterPro" id="IPR000387">
    <property type="entry name" value="Tyr_Pase_dom"/>
</dbReference>
<keyword evidence="3" id="KW-1185">Reference proteome</keyword>
<dbReference type="Pfam" id="PF22785">
    <property type="entry name" value="Tc-R-P"/>
    <property type="match status" value="1"/>
</dbReference>
<dbReference type="SUPFAM" id="SSF52799">
    <property type="entry name" value="(Phosphotyrosine protein) phosphatases II"/>
    <property type="match status" value="1"/>
</dbReference>
<sequence length="167" mass="17660">MTTSQVHPTWQLDLETGALVLTPCPGTKEADLDTSLAQLKAQGVEAIVTALDSAELASKNVSELGEKAQALGMHWFQIEIEDDCAPGADFAAKWQAASPALHKVVDGGGKVAIHCMGGSGRTGLLAGHLLLEKNWVLSKIVQEVQALRPGAFTKPIQIEYIHAVAAQ</sequence>
<proteinExistence type="predicted"/>
<dbReference type="Proteomes" id="UP000093173">
    <property type="component" value="Unassembled WGS sequence"/>
</dbReference>
<evidence type="ECO:0000259" key="1">
    <source>
        <dbReference type="PROSITE" id="PS50056"/>
    </source>
</evidence>
<dbReference type="PROSITE" id="PS50056">
    <property type="entry name" value="TYR_PHOSPHATASE_2"/>
    <property type="match status" value="1"/>
</dbReference>